<accession>A0A371DPR7</accession>
<dbReference type="OrthoDB" id="2426273at2759"/>
<organism evidence="2 3">
    <name type="scientific">Lentinus brumalis</name>
    <dbReference type="NCBI Taxonomy" id="2498619"/>
    <lineage>
        <taxon>Eukaryota</taxon>
        <taxon>Fungi</taxon>
        <taxon>Dikarya</taxon>
        <taxon>Basidiomycota</taxon>
        <taxon>Agaricomycotina</taxon>
        <taxon>Agaricomycetes</taxon>
        <taxon>Polyporales</taxon>
        <taxon>Polyporaceae</taxon>
        <taxon>Lentinus</taxon>
    </lineage>
</organism>
<name>A0A371DPR7_9APHY</name>
<evidence type="ECO:0000313" key="2">
    <source>
        <dbReference type="EMBL" id="RDX54498.1"/>
    </source>
</evidence>
<dbReference type="PANTHER" id="PTHR39596">
    <property type="match status" value="1"/>
</dbReference>
<keyword evidence="3" id="KW-1185">Reference proteome</keyword>
<reference evidence="2 3" key="1">
    <citation type="journal article" date="2018" name="Biotechnol. Biofuels">
        <title>Integrative visual omics of the white-rot fungus Polyporus brumalis exposes the biotechnological potential of its oxidative enzymes for delignifying raw plant biomass.</title>
        <authorList>
            <person name="Miyauchi S."/>
            <person name="Rancon A."/>
            <person name="Drula E."/>
            <person name="Hage H."/>
            <person name="Chaduli D."/>
            <person name="Favel A."/>
            <person name="Grisel S."/>
            <person name="Henrissat B."/>
            <person name="Herpoel-Gimbert I."/>
            <person name="Ruiz-Duenas F.J."/>
            <person name="Chevret D."/>
            <person name="Hainaut M."/>
            <person name="Lin J."/>
            <person name="Wang M."/>
            <person name="Pangilinan J."/>
            <person name="Lipzen A."/>
            <person name="Lesage-Meessen L."/>
            <person name="Navarro D."/>
            <person name="Riley R."/>
            <person name="Grigoriev I.V."/>
            <person name="Zhou S."/>
            <person name="Raouche S."/>
            <person name="Rosso M.N."/>
        </authorList>
    </citation>
    <scope>NUCLEOTIDE SEQUENCE [LARGE SCALE GENOMIC DNA]</scope>
    <source>
        <strain evidence="2 3">BRFM 1820</strain>
    </source>
</reference>
<sequence length="762" mass="84180">MISTVRKRRRIAYLSSITVMSFVRSGPGRPMMIADVLRPESPGALSPPKHSPDTELPRLSPVPHSRPAPYRWIGTNFVYFIDIPWCLTLSAPDAPGCGNVSANHSAAALRNIAVRVLEELLGASLPDYQLPLSLEGQPVLSEAALWALLHPRTEHLRKCDADQLRLASEVFLVSLRTATSAIDRILLQDYADAFDLEVFRSVGVMLYGLAHWANAVLHDERRAIHLLDGTRMSQDLISAYREELSERWANDIGYELDRVLDGGLPFIAYACNSTPTINRSNFLDLHNYAPLHRSAQCNCSFIRPPLPDVMSHLARGCVPVLVLDGDVLSVRDSLDGEYVAISHVWADGLGSTADVGLPACQISHIASLTRPLIPNGAFWLDALCIPDEEVSRKRAIGLMAQTYEHAAKVLVTDGGIRTQCSLSSPKEECILRIATSGWMQRIWTLQEGMLARELYFEVSDGLIDVTHFNGPSFHLAWACIPLLRRRSHDLSKLEYYAVSPEPPRCSYRDIIPLLRHRTTSKPRDESVAIAGLLGINAAELVSIPDGDARMRTLLMRCGTLPRCVAVYGWFSRRLDLPNFRWAPSSITHVLWQGELDPNVSRCTEDGLLGLYTVVRFPPVDMRRFIGIAVTVTGEVLLQRPAGRTETFSSRTVHIQLSPAPVMARMQSGLDVLINGILITDRALPTTVSEQAAAAVLIPSLKGRATNDAIHPSDADPLHCQFIAAGKVEANDHVAERRDGGDVMRGWKQVEGIMHSLVPVRLT</sequence>
<protein>
    <submittedName>
        <fullName evidence="2">Uncharacterized protein</fullName>
    </submittedName>
</protein>
<proteinExistence type="predicted"/>
<dbReference type="AlphaFoldDB" id="A0A371DPR7"/>
<evidence type="ECO:0000313" key="3">
    <source>
        <dbReference type="Proteomes" id="UP000256964"/>
    </source>
</evidence>
<evidence type="ECO:0000256" key="1">
    <source>
        <dbReference type="SAM" id="MobiDB-lite"/>
    </source>
</evidence>
<dbReference type="STRING" id="139420.A0A371DPR7"/>
<dbReference type="EMBL" id="KZ857384">
    <property type="protein sequence ID" value="RDX54498.1"/>
    <property type="molecule type" value="Genomic_DNA"/>
</dbReference>
<dbReference type="PANTHER" id="PTHR39596:SF2">
    <property type="entry name" value="HET DOMAIN PROTEIN (AFU_ORTHOLOGUE AFUA_1G17550)-RELATED"/>
    <property type="match status" value="1"/>
</dbReference>
<dbReference type="Proteomes" id="UP000256964">
    <property type="component" value="Unassembled WGS sequence"/>
</dbReference>
<gene>
    <name evidence="2" type="ORF">OH76DRAFT_971771</name>
</gene>
<feature type="region of interest" description="Disordered" evidence="1">
    <location>
        <begin position="38"/>
        <end position="62"/>
    </location>
</feature>